<evidence type="ECO:0000256" key="1">
    <source>
        <dbReference type="SAM" id="SignalP"/>
    </source>
</evidence>
<dbReference type="InterPro" id="IPR055317">
    <property type="entry name" value="CLE14-like"/>
</dbReference>
<feature type="signal peptide" evidence="1">
    <location>
        <begin position="1"/>
        <end position="22"/>
    </location>
</feature>
<dbReference type="AlphaFoldDB" id="A0AAN7M757"/>
<protein>
    <submittedName>
        <fullName evidence="2">Uncharacterized protein</fullName>
    </submittedName>
</protein>
<evidence type="ECO:0000313" key="2">
    <source>
        <dbReference type="EMBL" id="KAK4799349.1"/>
    </source>
</evidence>
<dbReference type="PANTHER" id="PTHR35472">
    <property type="match status" value="1"/>
</dbReference>
<organism evidence="2 3">
    <name type="scientific">Trapa natans</name>
    <name type="common">Water chestnut</name>
    <dbReference type="NCBI Taxonomy" id="22666"/>
    <lineage>
        <taxon>Eukaryota</taxon>
        <taxon>Viridiplantae</taxon>
        <taxon>Streptophyta</taxon>
        <taxon>Embryophyta</taxon>
        <taxon>Tracheophyta</taxon>
        <taxon>Spermatophyta</taxon>
        <taxon>Magnoliopsida</taxon>
        <taxon>eudicotyledons</taxon>
        <taxon>Gunneridae</taxon>
        <taxon>Pentapetalae</taxon>
        <taxon>rosids</taxon>
        <taxon>malvids</taxon>
        <taxon>Myrtales</taxon>
        <taxon>Lythraceae</taxon>
        <taxon>Trapa</taxon>
    </lineage>
</organism>
<proteinExistence type="predicted"/>
<reference evidence="2 3" key="1">
    <citation type="journal article" date="2023" name="Hortic Res">
        <title>Pangenome of water caltrop reveals structural variations and asymmetric subgenome divergence after allopolyploidization.</title>
        <authorList>
            <person name="Zhang X."/>
            <person name="Chen Y."/>
            <person name="Wang L."/>
            <person name="Yuan Y."/>
            <person name="Fang M."/>
            <person name="Shi L."/>
            <person name="Lu R."/>
            <person name="Comes H.P."/>
            <person name="Ma Y."/>
            <person name="Chen Y."/>
            <person name="Huang G."/>
            <person name="Zhou Y."/>
            <person name="Zheng Z."/>
            <person name="Qiu Y."/>
        </authorList>
    </citation>
    <scope>NUCLEOTIDE SEQUENCE [LARGE SCALE GENOMIC DNA]</scope>
    <source>
        <strain evidence="2">F231</strain>
    </source>
</reference>
<comment type="caution">
    <text evidence="2">The sequence shown here is derived from an EMBL/GenBank/DDBJ whole genome shotgun (WGS) entry which is preliminary data.</text>
</comment>
<keyword evidence="3" id="KW-1185">Reference proteome</keyword>
<gene>
    <name evidence="2" type="ORF">SAY86_024714</name>
</gene>
<name>A0AAN7M757_TRANT</name>
<dbReference type="Proteomes" id="UP001346149">
    <property type="component" value="Unassembled WGS sequence"/>
</dbReference>
<evidence type="ECO:0000313" key="3">
    <source>
        <dbReference type="Proteomes" id="UP001346149"/>
    </source>
</evidence>
<sequence length="85" mass="9230">MEARSSLLRFLVVLALVDAARCRPVVISTDQKINKGRLMAKYSTSFSPSFSSAMFSAARLTDGEVSSLHTVSHRLVPSGPNPLHN</sequence>
<keyword evidence="1" id="KW-0732">Signal</keyword>
<feature type="chain" id="PRO_5042984415" evidence="1">
    <location>
        <begin position="23"/>
        <end position="85"/>
    </location>
</feature>
<dbReference type="EMBL" id="JAXQNO010000004">
    <property type="protein sequence ID" value="KAK4799349.1"/>
    <property type="molecule type" value="Genomic_DNA"/>
</dbReference>
<dbReference type="PANTHER" id="PTHR35472:SF3">
    <property type="entry name" value="CLAVATA3_ESR (CLE) GENE FAMILY MEMBER MTCLE05"/>
    <property type="match status" value="1"/>
</dbReference>
<accession>A0AAN7M757</accession>